<dbReference type="InterPro" id="IPR018485">
    <property type="entry name" value="FGGY_C"/>
</dbReference>
<accession>A0A0D6MLX7</accession>
<dbReference type="Pfam" id="PF00370">
    <property type="entry name" value="FGGY_N"/>
    <property type="match status" value="1"/>
</dbReference>
<evidence type="ECO:0000313" key="8">
    <source>
        <dbReference type="Proteomes" id="UP000032679"/>
    </source>
</evidence>
<protein>
    <submittedName>
        <fullName evidence="7">Carbohydrate kinase</fullName>
    </submittedName>
</protein>
<dbReference type="PANTHER" id="PTHR43095">
    <property type="entry name" value="SUGAR KINASE"/>
    <property type="match status" value="1"/>
</dbReference>
<name>A0A0D6MLX7_9PROT</name>
<dbReference type="InterPro" id="IPR018483">
    <property type="entry name" value="Carb_kinase_FGGY_CS"/>
</dbReference>
<feature type="domain" description="Carbohydrate kinase FGGY C-terminal" evidence="6">
    <location>
        <begin position="260"/>
        <end position="445"/>
    </location>
</feature>
<dbReference type="SUPFAM" id="SSF53067">
    <property type="entry name" value="Actin-like ATPase domain"/>
    <property type="match status" value="2"/>
</dbReference>
<dbReference type="EMBL" id="BALE01000021">
    <property type="protein sequence ID" value="GAN54420.1"/>
    <property type="molecule type" value="Genomic_DNA"/>
</dbReference>
<dbReference type="PROSITE" id="PS50890">
    <property type="entry name" value="PUA"/>
    <property type="match status" value="1"/>
</dbReference>
<dbReference type="InterPro" id="IPR018484">
    <property type="entry name" value="FGGY_N"/>
</dbReference>
<dbReference type="Pfam" id="PF02782">
    <property type="entry name" value="FGGY_C"/>
    <property type="match status" value="1"/>
</dbReference>
<proteinExistence type="inferred from homology"/>
<dbReference type="STRING" id="1231623.Tasa_021_001"/>
<evidence type="ECO:0000256" key="2">
    <source>
        <dbReference type="ARBA" id="ARBA00022679"/>
    </source>
</evidence>
<comment type="caution">
    <text evidence="7">The sequence shown here is derived from an EMBL/GenBank/DDBJ whole genome shotgun (WGS) entry which is preliminary data.</text>
</comment>
<dbReference type="InterPro" id="IPR050406">
    <property type="entry name" value="FGGY_Carb_Kinase"/>
</dbReference>
<dbReference type="Proteomes" id="UP000032679">
    <property type="component" value="Unassembled WGS sequence"/>
</dbReference>
<comment type="similarity">
    <text evidence="1 4">Belongs to the FGGY kinase family.</text>
</comment>
<dbReference type="PROSITE" id="PS00445">
    <property type="entry name" value="FGGY_KINASES_2"/>
    <property type="match status" value="1"/>
</dbReference>
<dbReference type="Gene3D" id="3.30.420.40">
    <property type="match status" value="2"/>
</dbReference>
<gene>
    <name evidence="7" type="ORF">Tasa_021_001</name>
</gene>
<keyword evidence="3 4" id="KW-0418">Kinase</keyword>
<evidence type="ECO:0000256" key="1">
    <source>
        <dbReference type="ARBA" id="ARBA00009156"/>
    </source>
</evidence>
<dbReference type="AlphaFoldDB" id="A0A0D6MLX7"/>
<evidence type="ECO:0000259" key="6">
    <source>
        <dbReference type="Pfam" id="PF02782"/>
    </source>
</evidence>
<dbReference type="InterPro" id="IPR043129">
    <property type="entry name" value="ATPase_NBD"/>
</dbReference>
<dbReference type="RefSeq" id="WP_053053780.1">
    <property type="nucleotide sequence ID" value="NZ_BALE01000021.1"/>
</dbReference>
<sequence length="528" mass="55032">MARDSILGIDCGSSTTKAAVFSLDGRILGIGRAKITQHMDRPHHVERDPIEMWRAVAGTIRTALEQAGLDGTAIASVGVTAHGDGVFVLDRTGHPLGRGIMSLDSRAHALHAGWAADGVLDQLVPIAGQPPYVYSASTLLAWMRENEPDRYHAIGTVFFAKDWIRLCLTGAIATDLTEASTAFTDLHTQTYSPQILKRLGLAAIGSALPEIVLSCDRAGLVTAAAAAATGLLAGTPVSAGLHDVTAAAVGLGYTRPGDMSITAGTFSINEVFRAAPVTGEGWACRAGMHRGLWNCMSISPASSSNLEWLAKILLPDHDNAAMILTREARDLFDSAPGSRHAPLFHPYLFGSPHAEPASASFFGVESWHGRADLVRAVLEGAAFNHRAHVEALRRSGPVARIGISGGGTGEPAIAQLFADVLGADVEVSSVREAGALGAALTGAVSIGLFPDLEKAVDAQVVVRQAYHPRPDYVAAYDTAYGRYDALVSAMRPFWSGLYGENTAAGPGGGLSAGIVMDTASSATGTAAS</sequence>
<dbReference type="PIRSF" id="PIRSF000538">
    <property type="entry name" value="GlpK"/>
    <property type="match status" value="1"/>
</dbReference>
<evidence type="ECO:0000313" key="7">
    <source>
        <dbReference type="EMBL" id="GAN54420.1"/>
    </source>
</evidence>
<evidence type="ECO:0000259" key="5">
    <source>
        <dbReference type="Pfam" id="PF00370"/>
    </source>
</evidence>
<dbReference type="CDD" id="cd07802">
    <property type="entry name" value="ASKHA_NBD_FGGY_EcLyxK-like"/>
    <property type="match status" value="1"/>
</dbReference>
<dbReference type="GO" id="GO:0016301">
    <property type="term" value="F:kinase activity"/>
    <property type="evidence" value="ECO:0007669"/>
    <property type="project" value="UniProtKB-KW"/>
</dbReference>
<keyword evidence="8" id="KW-1185">Reference proteome</keyword>
<dbReference type="GO" id="GO:0005975">
    <property type="term" value="P:carbohydrate metabolic process"/>
    <property type="evidence" value="ECO:0007669"/>
    <property type="project" value="InterPro"/>
</dbReference>
<dbReference type="OrthoDB" id="9805576at2"/>
<reference evidence="7 8" key="1">
    <citation type="submission" date="2012-10" db="EMBL/GenBank/DDBJ databases">
        <title>Genome sequencing of Tanticharoenia sakaeratensis NBRC 103193.</title>
        <authorList>
            <person name="Azuma Y."/>
            <person name="Hadano H."/>
            <person name="Hirakawa H."/>
            <person name="Matsushita K."/>
        </authorList>
    </citation>
    <scope>NUCLEOTIDE SEQUENCE [LARGE SCALE GENOMIC DNA]</scope>
    <source>
        <strain evidence="7 8">NBRC 103193</strain>
    </source>
</reference>
<organism evidence="7 8">
    <name type="scientific">Tanticharoenia sakaeratensis NBRC 103193</name>
    <dbReference type="NCBI Taxonomy" id="1231623"/>
    <lineage>
        <taxon>Bacteria</taxon>
        <taxon>Pseudomonadati</taxon>
        <taxon>Pseudomonadota</taxon>
        <taxon>Alphaproteobacteria</taxon>
        <taxon>Acetobacterales</taxon>
        <taxon>Acetobacteraceae</taxon>
        <taxon>Tanticharoenia</taxon>
    </lineage>
</organism>
<keyword evidence="2 4" id="KW-0808">Transferase</keyword>
<dbReference type="GO" id="GO:0016773">
    <property type="term" value="F:phosphotransferase activity, alcohol group as acceptor"/>
    <property type="evidence" value="ECO:0007669"/>
    <property type="project" value="InterPro"/>
</dbReference>
<evidence type="ECO:0000256" key="4">
    <source>
        <dbReference type="RuleBase" id="RU003733"/>
    </source>
</evidence>
<dbReference type="PANTHER" id="PTHR43095:SF3">
    <property type="entry name" value="L-XYLULOSE_3-KETO-L-GULONATE KINASE"/>
    <property type="match status" value="1"/>
</dbReference>
<feature type="domain" description="Carbohydrate kinase FGGY N-terminal" evidence="5">
    <location>
        <begin position="6"/>
        <end position="250"/>
    </location>
</feature>
<dbReference type="InterPro" id="IPR000577">
    <property type="entry name" value="Carb_kinase_FGGY"/>
</dbReference>
<evidence type="ECO:0000256" key="3">
    <source>
        <dbReference type="ARBA" id="ARBA00022777"/>
    </source>
</evidence>